<keyword evidence="2" id="KW-0433">Leucine-rich repeat</keyword>
<dbReference type="Proteomes" id="UP000663864">
    <property type="component" value="Unassembled WGS sequence"/>
</dbReference>
<proteinExistence type="predicted"/>
<comment type="caution">
    <text evidence="4">The sequence shown here is derived from an EMBL/GenBank/DDBJ whole genome shotgun (WGS) entry which is preliminary data.</text>
</comment>
<gene>
    <name evidence="4" type="ORF">ZHD862_LOCUS29630</name>
</gene>
<organism evidence="4 5">
    <name type="scientific">Rotaria sordida</name>
    <dbReference type="NCBI Taxonomy" id="392033"/>
    <lineage>
        <taxon>Eukaryota</taxon>
        <taxon>Metazoa</taxon>
        <taxon>Spiralia</taxon>
        <taxon>Gnathifera</taxon>
        <taxon>Rotifera</taxon>
        <taxon>Eurotatoria</taxon>
        <taxon>Bdelloidea</taxon>
        <taxon>Philodinida</taxon>
        <taxon>Philodinidae</taxon>
        <taxon>Rotaria</taxon>
    </lineage>
</organism>
<keyword evidence="1" id="KW-0343">GTPase activation</keyword>
<evidence type="ECO:0000313" key="4">
    <source>
        <dbReference type="EMBL" id="CAF1333005.1"/>
    </source>
</evidence>
<dbReference type="InterPro" id="IPR001611">
    <property type="entry name" value="Leu-rich_rpt"/>
</dbReference>
<dbReference type="EMBL" id="CAJNOT010002642">
    <property type="protein sequence ID" value="CAF1333005.1"/>
    <property type="molecule type" value="Genomic_DNA"/>
</dbReference>
<dbReference type="GO" id="GO:0005096">
    <property type="term" value="F:GTPase activator activity"/>
    <property type="evidence" value="ECO:0007669"/>
    <property type="project" value="UniProtKB-KW"/>
</dbReference>
<dbReference type="GO" id="GO:0006913">
    <property type="term" value="P:nucleocytoplasmic transport"/>
    <property type="evidence" value="ECO:0007669"/>
    <property type="project" value="TreeGrafter"/>
</dbReference>
<keyword evidence="3" id="KW-0677">Repeat</keyword>
<dbReference type="PANTHER" id="PTHR24113:SF12">
    <property type="entry name" value="RAN GTPASE-ACTIVATING PROTEIN 1"/>
    <property type="match status" value="1"/>
</dbReference>
<dbReference type="Gene3D" id="3.80.10.10">
    <property type="entry name" value="Ribonuclease Inhibitor"/>
    <property type="match status" value="1"/>
</dbReference>
<dbReference type="GO" id="GO:0031267">
    <property type="term" value="F:small GTPase binding"/>
    <property type="evidence" value="ECO:0007669"/>
    <property type="project" value="TreeGrafter"/>
</dbReference>
<sequence>MHSYVPVDATTSACDHTSPLQQLIVKHRNDSNGIFMDNIVDDENICLLAEESQQSTCKWQTLNLWNNNIGSNGAIYINRILRNLKLTYLHLGKNNLGSQGLAQLHALNKNRYLIELDLWDNKINDKGIEILAAPLPTTILRKLNLGANYIGDKGCQVLFANLPSSLADLDLFGNKISEKCLESISKEVSKGNLEKLNLQYQSGHPWSQKSQEDLKRVGQYNSCEIII</sequence>
<accession>A0A815G259</accession>
<dbReference type="InterPro" id="IPR027038">
    <property type="entry name" value="RanGap"/>
</dbReference>
<dbReference type="AlphaFoldDB" id="A0A815G259"/>
<protein>
    <submittedName>
        <fullName evidence="4">Uncharacterized protein</fullName>
    </submittedName>
</protein>
<dbReference type="PANTHER" id="PTHR24113">
    <property type="entry name" value="RAN GTPASE-ACTIVATING PROTEIN 1"/>
    <property type="match status" value="1"/>
</dbReference>
<dbReference type="InterPro" id="IPR032675">
    <property type="entry name" value="LRR_dom_sf"/>
</dbReference>
<evidence type="ECO:0000256" key="3">
    <source>
        <dbReference type="ARBA" id="ARBA00022737"/>
    </source>
</evidence>
<name>A0A815G259_9BILA</name>
<dbReference type="GO" id="GO:0048471">
    <property type="term" value="C:perinuclear region of cytoplasm"/>
    <property type="evidence" value="ECO:0007669"/>
    <property type="project" value="TreeGrafter"/>
</dbReference>
<evidence type="ECO:0000256" key="1">
    <source>
        <dbReference type="ARBA" id="ARBA00022468"/>
    </source>
</evidence>
<dbReference type="Pfam" id="PF13516">
    <property type="entry name" value="LRR_6"/>
    <property type="match status" value="4"/>
</dbReference>
<evidence type="ECO:0000256" key="2">
    <source>
        <dbReference type="ARBA" id="ARBA00022614"/>
    </source>
</evidence>
<dbReference type="GO" id="GO:0005829">
    <property type="term" value="C:cytosol"/>
    <property type="evidence" value="ECO:0007669"/>
    <property type="project" value="TreeGrafter"/>
</dbReference>
<dbReference type="SMART" id="SM00368">
    <property type="entry name" value="LRR_RI"/>
    <property type="match status" value="3"/>
</dbReference>
<dbReference type="SUPFAM" id="SSF52047">
    <property type="entry name" value="RNI-like"/>
    <property type="match status" value="1"/>
</dbReference>
<dbReference type="GO" id="GO:0005634">
    <property type="term" value="C:nucleus"/>
    <property type="evidence" value="ECO:0007669"/>
    <property type="project" value="TreeGrafter"/>
</dbReference>
<reference evidence="4" key="1">
    <citation type="submission" date="2021-02" db="EMBL/GenBank/DDBJ databases">
        <authorList>
            <person name="Nowell W R."/>
        </authorList>
    </citation>
    <scope>NUCLEOTIDE SEQUENCE</scope>
</reference>
<evidence type="ECO:0000313" key="5">
    <source>
        <dbReference type="Proteomes" id="UP000663864"/>
    </source>
</evidence>